<evidence type="ECO:0000313" key="7">
    <source>
        <dbReference type="EMBL" id="OXU19861.1"/>
    </source>
</evidence>
<keyword evidence="2 5" id="KW-0812">Transmembrane</keyword>
<sequence length="367" mass="41614">MKDNYMPIIDHTKGVVKPHPMYRKMKFMFGRPVSYNSMIPAYCYTEQFSNNMENYENEGTHWFGIFFAFVSGIFFTISSAFVKGIKSVDPMILLSLRAIVQIIVMLIVVCKESKNILGPRDYRLLNQFQGIVGGMTLTLMFYSFRKLPLGDATTIIFSSPVIVIILSFVFLKEPCGVLRITVMCALVAGVVLVARPPFLFEMHNSHQPYDIVGYVCALLATWFNAINIVMMRKCSPIHYSILVLSLSFWSLVSAVTFFFFVPMGKKMHDSHFKSIFPSDWFTWEMIMMVVVTGLVGQVLVAKALKIEGAGKVSMTRSLDLVLAYIIQIYFFEDIPSNTSILGAVLIFISVICMAFEREVYGICDFIP</sequence>
<dbReference type="AlphaFoldDB" id="A0A232ENF8"/>
<feature type="domain" description="EamA" evidence="6">
    <location>
        <begin position="62"/>
        <end position="194"/>
    </location>
</feature>
<feature type="transmembrane region" description="Helical" evidence="5">
    <location>
        <begin position="337"/>
        <end position="355"/>
    </location>
</feature>
<feature type="transmembrane region" description="Helical" evidence="5">
    <location>
        <begin position="62"/>
        <end position="85"/>
    </location>
</feature>
<dbReference type="STRING" id="543379.A0A232ENF8"/>
<evidence type="ECO:0000256" key="5">
    <source>
        <dbReference type="SAM" id="Phobius"/>
    </source>
</evidence>
<keyword evidence="8" id="KW-1185">Reference proteome</keyword>
<dbReference type="InterPro" id="IPR000620">
    <property type="entry name" value="EamA_dom"/>
</dbReference>
<accession>A0A232ENF8</accession>
<feature type="transmembrane region" description="Helical" evidence="5">
    <location>
        <begin position="313"/>
        <end position="331"/>
    </location>
</feature>
<feature type="transmembrane region" description="Helical" evidence="5">
    <location>
        <begin position="178"/>
        <end position="199"/>
    </location>
</feature>
<dbReference type="GO" id="GO:0016020">
    <property type="term" value="C:membrane"/>
    <property type="evidence" value="ECO:0007669"/>
    <property type="project" value="UniProtKB-SubCell"/>
</dbReference>
<reference evidence="7 8" key="1">
    <citation type="journal article" date="2017" name="Curr. Biol.">
        <title>The Evolution of Venom by Co-option of Single-Copy Genes.</title>
        <authorList>
            <person name="Martinson E.O."/>
            <person name="Mrinalini"/>
            <person name="Kelkar Y.D."/>
            <person name="Chang C.H."/>
            <person name="Werren J.H."/>
        </authorList>
    </citation>
    <scope>NUCLEOTIDE SEQUENCE [LARGE SCALE GENOMIC DNA]</scope>
    <source>
        <strain evidence="7 8">Alberta</strain>
        <tissue evidence="7">Whole body</tissue>
    </source>
</reference>
<feature type="transmembrane region" description="Helical" evidence="5">
    <location>
        <begin position="91"/>
        <end position="110"/>
    </location>
</feature>
<dbReference type="InterPro" id="IPR037185">
    <property type="entry name" value="EmrE-like"/>
</dbReference>
<evidence type="ECO:0000256" key="1">
    <source>
        <dbReference type="ARBA" id="ARBA00004141"/>
    </source>
</evidence>
<proteinExistence type="predicted"/>
<feature type="domain" description="EamA" evidence="6">
    <location>
        <begin position="213"/>
        <end position="353"/>
    </location>
</feature>
<evidence type="ECO:0000256" key="4">
    <source>
        <dbReference type="ARBA" id="ARBA00023136"/>
    </source>
</evidence>
<comment type="caution">
    <text evidence="7">The sequence shown here is derived from an EMBL/GenBank/DDBJ whole genome shotgun (WGS) entry which is preliminary data.</text>
</comment>
<dbReference type="OrthoDB" id="306876at2759"/>
<dbReference type="Pfam" id="PF00892">
    <property type="entry name" value="EamA"/>
    <property type="match status" value="2"/>
</dbReference>
<evidence type="ECO:0000256" key="3">
    <source>
        <dbReference type="ARBA" id="ARBA00022989"/>
    </source>
</evidence>
<comment type="subcellular location">
    <subcellularLocation>
        <location evidence="1">Membrane</location>
        <topology evidence="1">Multi-pass membrane protein</topology>
    </subcellularLocation>
</comment>
<evidence type="ECO:0000313" key="8">
    <source>
        <dbReference type="Proteomes" id="UP000215335"/>
    </source>
</evidence>
<feature type="transmembrane region" description="Helical" evidence="5">
    <location>
        <begin position="211"/>
        <end position="229"/>
    </location>
</feature>
<dbReference type="PANTHER" id="PTHR22911:SF6">
    <property type="entry name" value="SOLUTE CARRIER FAMILY 35 MEMBER G1"/>
    <property type="match status" value="1"/>
</dbReference>
<dbReference type="PANTHER" id="PTHR22911">
    <property type="entry name" value="ACYL-MALONYL CONDENSING ENZYME-RELATED"/>
    <property type="match status" value="1"/>
</dbReference>
<gene>
    <name evidence="7" type="ORF">TSAR_003977</name>
</gene>
<organism evidence="7 8">
    <name type="scientific">Trichomalopsis sarcophagae</name>
    <dbReference type="NCBI Taxonomy" id="543379"/>
    <lineage>
        <taxon>Eukaryota</taxon>
        <taxon>Metazoa</taxon>
        <taxon>Ecdysozoa</taxon>
        <taxon>Arthropoda</taxon>
        <taxon>Hexapoda</taxon>
        <taxon>Insecta</taxon>
        <taxon>Pterygota</taxon>
        <taxon>Neoptera</taxon>
        <taxon>Endopterygota</taxon>
        <taxon>Hymenoptera</taxon>
        <taxon>Apocrita</taxon>
        <taxon>Proctotrupomorpha</taxon>
        <taxon>Chalcidoidea</taxon>
        <taxon>Pteromalidae</taxon>
        <taxon>Pteromalinae</taxon>
        <taxon>Trichomalopsis</taxon>
    </lineage>
</organism>
<dbReference type="Proteomes" id="UP000215335">
    <property type="component" value="Unassembled WGS sequence"/>
</dbReference>
<name>A0A232ENF8_9HYME</name>
<protein>
    <recommendedName>
        <fullName evidence="6">EamA domain-containing protein</fullName>
    </recommendedName>
</protein>
<dbReference type="EMBL" id="NNAY01003177">
    <property type="protein sequence ID" value="OXU19861.1"/>
    <property type="molecule type" value="Genomic_DNA"/>
</dbReference>
<dbReference type="SUPFAM" id="SSF103481">
    <property type="entry name" value="Multidrug resistance efflux transporter EmrE"/>
    <property type="match status" value="2"/>
</dbReference>
<feature type="transmembrane region" description="Helical" evidence="5">
    <location>
        <begin position="154"/>
        <end position="171"/>
    </location>
</feature>
<feature type="transmembrane region" description="Helical" evidence="5">
    <location>
        <begin position="241"/>
        <end position="260"/>
    </location>
</feature>
<feature type="transmembrane region" description="Helical" evidence="5">
    <location>
        <begin position="280"/>
        <end position="301"/>
    </location>
</feature>
<keyword evidence="4 5" id="KW-0472">Membrane</keyword>
<feature type="transmembrane region" description="Helical" evidence="5">
    <location>
        <begin position="122"/>
        <end position="142"/>
    </location>
</feature>
<evidence type="ECO:0000256" key="2">
    <source>
        <dbReference type="ARBA" id="ARBA00022692"/>
    </source>
</evidence>
<evidence type="ECO:0000259" key="6">
    <source>
        <dbReference type="Pfam" id="PF00892"/>
    </source>
</evidence>
<keyword evidence="3 5" id="KW-1133">Transmembrane helix</keyword>